<keyword evidence="2" id="KW-1185">Reference proteome</keyword>
<name>A0ABP7GR83_9FLAO</name>
<proteinExistence type="predicted"/>
<evidence type="ECO:0008006" key="3">
    <source>
        <dbReference type="Google" id="ProtNLM"/>
    </source>
</evidence>
<protein>
    <recommendedName>
        <fullName evidence="3">Lipocalin-like protein</fullName>
    </recommendedName>
</protein>
<evidence type="ECO:0000313" key="2">
    <source>
        <dbReference type="Proteomes" id="UP001500748"/>
    </source>
</evidence>
<organism evidence="1 2">
    <name type="scientific">Flavobacterium ginsengiterrae</name>
    <dbReference type="NCBI Taxonomy" id="871695"/>
    <lineage>
        <taxon>Bacteria</taxon>
        <taxon>Pseudomonadati</taxon>
        <taxon>Bacteroidota</taxon>
        <taxon>Flavobacteriia</taxon>
        <taxon>Flavobacteriales</taxon>
        <taxon>Flavobacteriaceae</taxon>
        <taxon>Flavobacterium</taxon>
    </lineage>
</organism>
<dbReference type="Proteomes" id="UP001500748">
    <property type="component" value="Unassembled WGS sequence"/>
</dbReference>
<evidence type="ECO:0000313" key="1">
    <source>
        <dbReference type="EMBL" id="GAA3767886.1"/>
    </source>
</evidence>
<dbReference type="RefSeq" id="WP_345144020.1">
    <property type="nucleotide sequence ID" value="NZ_BAABDU010000004.1"/>
</dbReference>
<gene>
    <name evidence="1" type="ORF">GCM10022423_21010</name>
</gene>
<sequence length="264" mass="30561">MKKILFGLLIINLFLSCKSQDTNDNYIGTWLEVQQKENEFVIVDCDYKNESIKITQDSIVENGVMEDLKIKINHIKQENTETTLFVDKQEKVYYKFLIVDKEKGIFKCEIKNNESLIIRYFVNKTNADKIKKVKGTKADCITSEDAGDLINDSLILDSKKNILLVEGDNCISIKNRNDEQIYERCFDNCTVKIRHIKNKGLPLTIISGQNSIDIEFYKKGNDWISNSVTCYIGEDKKSKEIVISLKEFDFDNVFEQFEGIKSNE</sequence>
<comment type="caution">
    <text evidence="1">The sequence shown here is derived from an EMBL/GenBank/DDBJ whole genome shotgun (WGS) entry which is preliminary data.</text>
</comment>
<reference evidence="2" key="1">
    <citation type="journal article" date="2019" name="Int. J. Syst. Evol. Microbiol.">
        <title>The Global Catalogue of Microorganisms (GCM) 10K type strain sequencing project: providing services to taxonomists for standard genome sequencing and annotation.</title>
        <authorList>
            <consortium name="The Broad Institute Genomics Platform"/>
            <consortium name="The Broad Institute Genome Sequencing Center for Infectious Disease"/>
            <person name="Wu L."/>
            <person name="Ma J."/>
        </authorList>
    </citation>
    <scope>NUCLEOTIDE SEQUENCE [LARGE SCALE GENOMIC DNA]</scope>
    <source>
        <strain evidence="2">JCM 17337</strain>
    </source>
</reference>
<dbReference type="EMBL" id="BAABDU010000004">
    <property type="protein sequence ID" value="GAA3767886.1"/>
    <property type="molecule type" value="Genomic_DNA"/>
</dbReference>
<dbReference type="PROSITE" id="PS51257">
    <property type="entry name" value="PROKAR_LIPOPROTEIN"/>
    <property type="match status" value="1"/>
</dbReference>
<accession>A0ABP7GR83</accession>